<feature type="domain" description="MAGE" evidence="2">
    <location>
        <begin position="58"/>
        <end position="284"/>
    </location>
</feature>
<dbReference type="OrthoDB" id="205198at2759"/>
<dbReference type="InterPro" id="IPR037445">
    <property type="entry name" value="MAGE"/>
</dbReference>
<evidence type="ECO:0000256" key="1">
    <source>
        <dbReference type="SAM" id="MobiDB-lite"/>
    </source>
</evidence>
<evidence type="ECO:0000313" key="4">
    <source>
        <dbReference type="Proteomes" id="UP000232875"/>
    </source>
</evidence>
<dbReference type="PANTHER" id="PTHR11736:SF14">
    <property type="entry name" value="NSE3 HOMOLOG, SMC5-SMC6 COMPLEX COMPONENT"/>
    <property type="match status" value="1"/>
</dbReference>
<evidence type="ECO:0000313" key="3">
    <source>
        <dbReference type="EMBL" id="PKI84622.1"/>
    </source>
</evidence>
<sequence length="307" mass="33841">MRRTQATREQPSTASDTQNSSESAEDAWIETLTGATRDSFTSGARSAALALGPASADIVRLALFTEYKLIGKPAARAYPIILSSAQNKLRTTFSYELVDIRMRSQENPLLVEQAAELDARTVKRPRTEERAKELASAHAYILRSTLPLTLIAKMAAHTDPPLLDWHEDGQLARMGLLYTILSIVLLHGRQISETRLRALLAQLSLSVDRALPQALQPFVTDADAMDPHLQRLTLDSYLAQLQRHGYLDKVRVQTARGHDGGVPAPEFELRWGPRAEAEVGEPAVAGFVAQLYSEAKPEEGNAIRPDE</sequence>
<dbReference type="SMART" id="SM01373">
    <property type="entry name" value="MAGE"/>
    <property type="match status" value="1"/>
</dbReference>
<evidence type="ECO:0000259" key="2">
    <source>
        <dbReference type="SMART" id="SM01373"/>
    </source>
</evidence>
<dbReference type="AlphaFoldDB" id="A0A2N1JDM3"/>
<name>A0A2N1JDM3_9BASI</name>
<dbReference type="Proteomes" id="UP000232875">
    <property type="component" value="Unassembled WGS sequence"/>
</dbReference>
<dbReference type="InterPro" id="IPR002190">
    <property type="entry name" value="MHD_dom"/>
</dbReference>
<feature type="region of interest" description="Disordered" evidence="1">
    <location>
        <begin position="1"/>
        <end position="25"/>
    </location>
</feature>
<feature type="compositionally biased region" description="Polar residues" evidence="1">
    <location>
        <begin position="7"/>
        <end position="22"/>
    </location>
</feature>
<dbReference type="GO" id="GO:0005634">
    <property type="term" value="C:nucleus"/>
    <property type="evidence" value="ECO:0007669"/>
    <property type="project" value="TreeGrafter"/>
</dbReference>
<organism evidence="3 4">
    <name type="scientific">Malassezia vespertilionis</name>
    <dbReference type="NCBI Taxonomy" id="2020962"/>
    <lineage>
        <taxon>Eukaryota</taxon>
        <taxon>Fungi</taxon>
        <taxon>Dikarya</taxon>
        <taxon>Basidiomycota</taxon>
        <taxon>Ustilaginomycotina</taxon>
        <taxon>Malasseziomycetes</taxon>
        <taxon>Malasseziales</taxon>
        <taxon>Malasseziaceae</taxon>
        <taxon>Malassezia</taxon>
    </lineage>
</organism>
<accession>A0A2N1JDM3</accession>
<dbReference type="Pfam" id="PF01454">
    <property type="entry name" value="MAGE"/>
    <property type="match status" value="1"/>
</dbReference>
<dbReference type="Gene3D" id="1.10.10.1210">
    <property type="entry name" value="MAGE homology domain, winged helix WH2 motif"/>
    <property type="match status" value="1"/>
</dbReference>
<dbReference type="STRING" id="2020962.A0A2N1JDM3"/>
<dbReference type="EMBL" id="KZ454989">
    <property type="protein sequence ID" value="PKI84622.1"/>
    <property type="molecule type" value="Genomic_DNA"/>
</dbReference>
<reference evidence="3 4" key="1">
    <citation type="submission" date="2017-10" db="EMBL/GenBank/DDBJ databases">
        <title>A novel species of cold-tolerant Malassezia isolated from bats.</title>
        <authorList>
            <person name="Lorch J.M."/>
            <person name="Palmer J.M."/>
            <person name="Vanderwolf K.J."/>
            <person name="Schmidt K.Z."/>
            <person name="Verant M.L."/>
            <person name="Weller T.J."/>
            <person name="Blehert D.S."/>
        </authorList>
    </citation>
    <scope>NUCLEOTIDE SEQUENCE [LARGE SCALE GENOMIC DNA]</scope>
    <source>
        <strain evidence="3 4">NWHC:44797-103</strain>
    </source>
</reference>
<dbReference type="GO" id="GO:0006281">
    <property type="term" value="P:DNA repair"/>
    <property type="evidence" value="ECO:0007669"/>
    <property type="project" value="TreeGrafter"/>
</dbReference>
<dbReference type="InterPro" id="IPR041899">
    <property type="entry name" value="MAGE_WH2"/>
</dbReference>
<proteinExistence type="predicted"/>
<protein>
    <recommendedName>
        <fullName evidence="2">MAGE domain-containing protein</fullName>
    </recommendedName>
</protein>
<keyword evidence="4" id="KW-1185">Reference proteome</keyword>
<dbReference type="PANTHER" id="PTHR11736">
    <property type="entry name" value="MELANOMA-ASSOCIATED ANTIGEN MAGE ANTIGEN"/>
    <property type="match status" value="1"/>
</dbReference>
<gene>
    <name evidence="3" type="ORF">MVES_001562</name>
</gene>